<feature type="compositionally biased region" description="Basic and acidic residues" evidence="1">
    <location>
        <begin position="125"/>
        <end position="137"/>
    </location>
</feature>
<evidence type="ECO:0000256" key="1">
    <source>
        <dbReference type="SAM" id="MobiDB-lite"/>
    </source>
</evidence>
<accession>A0A9N7Y7X3</accession>
<sequence>MMPNGTVLHISTSSKAVDPGPLRTRERGGREGKKRRRRRREGCEAEWRGRLERPVDEGLALESWLELTGCTRTQTEREAGIEWGEHIKPDIRETEEVTAVPEDSEQSTYTVRGVSGIFEVSSRCGREESAKREEGDGRTSVMGANLRGRELPALSVCRRQDRKAFNSGV</sequence>
<name>A0A9N7Y7X3_PLEPL</name>
<reference evidence="2" key="1">
    <citation type="submission" date="2020-03" db="EMBL/GenBank/DDBJ databases">
        <authorList>
            <person name="Weist P."/>
        </authorList>
    </citation>
    <scope>NUCLEOTIDE SEQUENCE</scope>
</reference>
<comment type="caution">
    <text evidence="2">The sequence shown here is derived from an EMBL/GenBank/DDBJ whole genome shotgun (WGS) entry which is preliminary data.</text>
</comment>
<evidence type="ECO:0000313" key="3">
    <source>
        <dbReference type="Proteomes" id="UP001153269"/>
    </source>
</evidence>
<feature type="region of interest" description="Disordered" evidence="1">
    <location>
        <begin position="1"/>
        <end position="43"/>
    </location>
</feature>
<feature type="region of interest" description="Disordered" evidence="1">
    <location>
        <begin position="125"/>
        <end position="144"/>
    </location>
</feature>
<gene>
    <name evidence="2" type="ORF">PLEPLA_LOCUS3730</name>
</gene>
<evidence type="ECO:0000313" key="2">
    <source>
        <dbReference type="EMBL" id="CAB1416011.1"/>
    </source>
</evidence>
<dbReference type="EMBL" id="CADEAL010000184">
    <property type="protein sequence ID" value="CAB1416011.1"/>
    <property type="molecule type" value="Genomic_DNA"/>
</dbReference>
<dbReference type="Proteomes" id="UP001153269">
    <property type="component" value="Unassembled WGS sequence"/>
</dbReference>
<proteinExistence type="predicted"/>
<dbReference type="AlphaFoldDB" id="A0A9N7Y7X3"/>
<organism evidence="2 3">
    <name type="scientific">Pleuronectes platessa</name>
    <name type="common">European plaice</name>
    <dbReference type="NCBI Taxonomy" id="8262"/>
    <lineage>
        <taxon>Eukaryota</taxon>
        <taxon>Metazoa</taxon>
        <taxon>Chordata</taxon>
        <taxon>Craniata</taxon>
        <taxon>Vertebrata</taxon>
        <taxon>Euteleostomi</taxon>
        <taxon>Actinopterygii</taxon>
        <taxon>Neopterygii</taxon>
        <taxon>Teleostei</taxon>
        <taxon>Neoteleostei</taxon>
        <taxon>Acanthomorphata</taxon>
        <taxon>Carangaria</taxon>
        <taxon>Pleuronectiformes</taxon>
        <taxon>Pleuronectoidei</taxon>
        <taxon>Pleuronectidae</taxon>
        <taxon>Pleuronectes</taxon>
    </lineage>
</organism>
<keyword evidence="3" id="KW-1185">Reference proteome</keyword>
<protein>
    <submittedName>
        <fullName evidence="2">Uncharacterized protein</fullName>
    </submittedName>
</protein>